<dbReference type="Proteomes" id="UP000283829">
    <property type="component" value="Unassembled WGS sequence"/>
</dbReference>
<protein>
    <submittedName>
        <fullName evidence="1">PilS cassette protein</fullName>
    </submittedName>
</protein>
<evidence type="ECO:0000313" key="1">
    <source>
        <dbReference type="EMBL" id="RQJ65860.1"/>
    </source>
</evidence>
<reference evidence="1 2" key="1">
    <citation type="submission" date="2017-09" db="EMBL/GenBank/DDBJ databases">
        <title>Phenotypic and genotypic characterization of Colombian isolates of Neisseria meningitidis recovered from invasive disease.</title>
        <authorList>
            <person name="Duarte C."/>
            <person name="Gabastou J.M."/>
            <person name="Moreno J."/>
        </authorList>
    </citation>
    <scope>NUCLEOTIDE SEQUENCE [LARGE SCALE GENOMIC DNA]</scope>
    <source>
        <strain evidence="1 2">INS-Nm1124</strain>
    </source>
</reference>
<proteinExistence type="predicted"/>
<organism evidence="1 2">
    <name type="scientific">Neisseria meningitidis</name>
    <dbReference type="NCBI Taxonomy" id="487"/>
    <lineage>
        <taxon>Bacteria</taxon>
        <taxon>Pseudomonadati</taxon>
        <taxon>Pseudomonadota</taxon>
        <taxon>Betaproteobacteria</taxon>
        <taxon>Neisseriales</taxon>
        <taxon>Neisseriaceae</taxon>
        <taxon>Neisseria</taxon>
    </lineage>
</organism>
<accession>A0A1V3SMR3</accession>
<name>A0A1V3SMR3_NEIME</name>
<gene>
    <name evidence="1" type="ORF">COI09_07880</name>
</gene>
<dbReference type="EMBL" id="NWXB01000014">
    <property type="protein sequence ID" value="RQJ65860.1"/>
    <property type="molecule type" value="Genomic_DNA"/>
</dbReference>
<evidence type="ECO:0000313" key="2">
    <source>
        <dbReference type="Proteomes" id="UP000283829"/>
    </source>
</evidence>
<sequence>MLEFRETYESSFPRRRESRTWNLKKPFYPISFRTDRPRFPLSWE</sequence>
<comment type="caution">
    <text evidence="1">The sequence shown here is derived from an EMBL/GenBank/DDBJ whole genome shotgun (WGS) entry which is preliminary data.</text>
</comment>
<dbReference type="AlphaFoldDB" id="A0A1V3SMR3"/>